<organism evidence="2 5">
    <name type="scientific">Halanaeroarchaeum sulfurireducens</name>
    <dbReference type="NCBI Taxonomy" id="1604004"/>
    <lineage>
        <taxon>Archaea</taxon>
        <taxon>Methanobacteriati</taxon>
        <taxon>Methanobacteriota</taxon>
        <taxon>Stenosarchaea group</taxon>
        <taxon>Halobacteria</taxon>
        <taxon>Halobacteriales</taxon>
        <taxon>Halobacteriaceae</taxon>
        <taxon>Halanaeroarchaeum</taxon>
    </lineage>
</organism>
<dbReference type="HOGENOM" id="CLU_1357962_0_0_2"/>
<evidence type="ECO:0000313" key="5">
    <source>
        <dbReference type="Proteomes" id="UP000069906"/>
    </source>
</evidence>
<dbReference type="InterPro" id="IPR039315">
    <property type="entry name" value="CheW"/>
</dbReference>
<keyword evidence="5" id="KW-1185">Reference proteome</keyword>
<dbReference type="GO" id="GO:0007165">
    <property type="term" value="P:signal transduction"/>
    <property type="evidence" value="ECO:0007669"/>
    <property type="project" value="InterPro"/>
</dbReference>
<dbReference type="Proteomes" id="UP000069906">
    <property type="component" value="Chromosome"/>
</dbReference>
<reference evidence="2 5" key="1">
    <citation type="journal article" date="2015" name="ISME J.">
        <title>Elemental sulfur and acetate can support life of a novel strictly anaerobic haloarchaeon.</title>
        <authorList>
            <person name="Sorokin D.Y."/>
            <person name="Kublanov I.V."/>
            <person name="Gavrilov S.N."/>
            <person name="Rojo D."/>
            <person name="Roman P."/>
            <person name="Golyshin P.N."/>
            <person name="Slepak V.Z."/>
            <person name="Smedile F."/>
            <person name="Ferrer M."/>
            <person name="Messina E."/>
            <person name="La Cono V."/>
            <person name="Yakimov M.M."/>
        </authorList>
    </citation>
    <scope>NUCLEOTIDE SEQUENCE [LARGE SCALE GENOMIC DNA]</scope>
    <source>
        <strain evidence="2 5">HSR2</strain>
    </source>
</reference>
<gene>
    <name evidence="2" type="primary">cheW2</name>
    <name evidence="3" type="ORF">HLASA_1353</name>
    <name evidence="2" type="ORF">HLASF_1366</name>
</gene>
<accession>A0A0F7PAW2</accession>
<dbReference type="KEGG" id="hsu:HLASF_1366"/>
<dbReference type="PANTHER" id="PTHR22617">
    <property type="entry name" value="CHEMOTAXIS SENSOR HISTIDINE KINASE-RELATED"/>
    <property type="match status" value="1"/>
</dbReference>
<dbReference type="SMART" id="SM00260">
    <property type="entry name" value="CheW"/>
    <property type="match status" value="1"/>
</dbReference>
<dbReference type="EMBL" id="CP011564">
    <property type="protein sequence ID" value="ALG82246.1"/>
    <property type="molecule type" value="Genomic_DNA"/>
</dbReference>
<dbReference type="EMBL" id="CP008874">
    <property type="protein sequence ID" value="AKH97852.1"/>
    <property type="molecule type" value="Genomic_DNA"/>
</dbReference>
<dbReference type="PANTHER" id="PTHR22617:SF23">
    <property type="entry name" value="CHEMOTAXIS PROTEIN CHEW"/>
    <property type="match status" value="1"/>
</dbReference>
<reference evidence="3 4" key="3">
    <citation type="journal article" date="2016" name="Stand. Genomic Sci.">
        <title>Complete genome sequence of 'Halanaeroarchaeum sulfurireducens' M27-SA2, a sulfur-reducing and acetate-oxidizing haloarchaeon from the deep-sea hypersaline anoxic lake Medee.</title>
        <authorList>
            <person name="Messina E."/>
            <person name="Sorokin D.Y."/>
            <person name="Kublanov I.V."/>
            <person name="Toshchakov S."/>
            <person name="Lopatina A."/>
            <person name="Arcadi E."/>
            <person name="Smedile F."/>
            <person name="La Spada G."/>
            <person name="La Cono V."/>
            <person name="Yakimov M.M."/>
        </authorList>
    </citation>
    <scope>NUCLEOTIDE SEQUENCE [LARGE SCALE GENOMIC DNA]</scope>
    <source>
        <strain evidence="3 4">M27-SA2</strain>
    </source>
</reference>
<dbReference type="Proteomes" id="UP000060390">
    <property type="component" value="Chromosome"/>
</dbReference>
<evidence type="ECO:0000313" key="2">
    <source>
        <dbReference type="EMBL" id="AKH97852.1"/>
    </source>
</evidence>
<sequence>MRTMTPTDEEPATPVDVDETVVTDVAAHVVEFTLGTETCAIDIDSVDSIVETKQITRVPRAPDAVEGVMDLRGETTAVVDPKEFLSVGEGGATENILVLDGDEDKQKIGIRVDEVTEVASYPDTQVDDNGQLDGITSSAISAELINGVLRKHVGTVDDEGVPEDVKLVLWLDIDALISSISNGDGTIEADNQV</sequence>
<dbReference type="STRING" id="1604004.HLASA_1353"/>
<reference evidence="4" key="2">
    <citation type="submission" date="2015-05" db="EMBL/GenBank/DDBJ databases">
        <title>Complete genome sequence of Halanaeroarchaeum sulfurireducens type strain M27-SA2, a sulfate-reducer haloarchaeon from marine anoxic lake Medee.</title>
        <authorList>
            <person name="Messina E."/>
            <person name="Kublanov I.V."/>
            <person name="Toshchakov S."/>
            <person name="Arcadi E."/>
            <person name="La Spada G."/>
            <person name="La Cono V."/>
            <person name="Yakimov M.M."/>
        </authorList>
    </citation>
    <scope>NUCLEOTIDE SEQUENCE [LARGE SCALE GENOMIC DNA]</scope>
    <source>
        <strain evidence="4">M27-SA2</strain>
    </source>
</reference>
<dbReference type="SUPFAM" id="SSF50341">
    <property type="entry name" value="CheW-like"/>
    <property type="match status" value="1"/>
</dbReference>
<dbReference type="AlphaFoldDB" id="A0A0F7PAW2"/>
<dbReference type="Gene3D" id="2.30.30.40">
    <property type="entry name" value="SH3 Domains"/>
    <property type="match status" value="1"/>
</dbReference>
<evidence type="ECO:0000259" key="1">
    <source>
        <dbReference type="PROSITE" id="PS50851"/>
    </source>
</evidence>
<dbReference type="Pfam" id="PF01584">
    <property type="entry name" value="CheW"/>
    <property type="match status" value="1"/>
</dbReference>
<dbReference type="InterPro" id="IPR002545">
    <property type="entry name" value="CheW-lke_dom"/>
</dbReference>
<dbReference type="PROSITE" id="PS50851">
    <property type="entry name" value="CHEW"/>
    <property type="match status" value="1"/>
</dbReference>
<dbReference type="GO" id="GO:0005829">
    <property type="term" value="C:cytosol"/>
    <property type="evidence" value="ECO:0007669"/>
    <property type="project" value="TreeGrafter"/>
</dbReference>
<proteinExistence type="predicted"/>
<dbReference type="GO" id="GO:0006935">
    <property type="term" value="P:chemotaxis"/>
    <property type="evidence" value="ECO:0007669"/>
    <property type="project" value="InterPro"/>
</dbReference>
<feature type="domain" description="CheW-like" evidence="1">
    <location>
        <begin position="26"/>
        <end position="182"/>
    </location>
</feature>
<name>A0A0F7PAW2_9EURY</name>
<protein>
    <submittedName>
        <fullName evidence="2">Chemotaxis protein CheW</fullName>
    </submittedName>
</protein>
<dbReference type="KEGG" id="hsf:HLASA_1353"/>
<dbReference type="Gene3D" id="2.40.50.180">
    <property type="entry name" value="CheA-289, Domain 4"/>
    <property type="match status" value="1"/>
</dbReference>
<dbReference type="InterPro" id="IPR036061">
    <property type="entry name" value="CheW-like_dom_sf"/>
</dbReference>
<evidence type="ECO:0000313" key="4">
    <source>
        <dbReference type="Proteomes" id="UP000060390"/>
    </source>
</evidence>
<evidence type="ECO:0000313" key="3">
    <source>
        <dbReference type="EMBL" id="ALG82246.1"/>
    </source>
</evidence>